<organism evidence="1 2">
    <name type="scientific">Candidatus Dojkabacteria bacterium</name>
    <dbReference type="NCBI Taxonomy" id="2099670"/>
    <lineage>
        <taxon>Bacteria</taxon>
        <taxon>Candidatus Dojkabacteria</taxon>
    </lineage>
</organism>
<dbReference type="Pfam" id="PF19371">
    <property type="entry name" value="DUF5946"/>
    <property type="match status" value="1"/>
</dbReference>
<evidence type="ECO:0000313" key="1">
    <source>
        <dbReference type="EMBL" id="TXG76920.1"/>
    </source>
</evidence>
<comment type="caution">
    <text evidence="1">The sequence shown here is derived from an EMBL/GenBank/DDBJ whole genome shotgun (WGS) entry which is preliminary data.</text>
</comment>
<evidence type="ECO:0000313" key="2">
    <source>
        <dbReference type="Proteomes" id="UP000321026"/>
    </source>
</evidence>
<protein>
    <submittedName>
        <fullName evidence="1">Uncharacterized protein</fullName>
    </submittedName>
</protein>
<dbReference type="AlphaFoldDB" id="A0A5C7J607"/>
<dbReference type="InterPro" id="IPR045990">
    <property type="entry name" value="DUF5946"/>
</dbReference>
<name>A0A5C7J607_9BACT</name>
<sequence>MQSQIQCPDCKAFVPNIEGPVHAYIGGSAGCWQIYGEILAKEYSDPAYWKVHRLTVDAYMAQHPGKPSRQAIQSVNVHLLALYLIFEKHYSFDAACKALGDIIKKKKGRFTWLSQPEDLGTITVVDVTGAQDAHEHEQRVIAWAKSVWAAWLPHHSSIEALAKEL</sequence>
<reference evidence="1 2" key="1">
    <citation type="submission" date="2018-09" db="EMBL/GenBank/DDBJ databases">
        <title>Metagenome Assembled Genomes from an Advanced Water Purification Facility.</title>
        <authorList>
            <person name="Stamps B.W."/>
            <person name="Spear J.R."/>
        </authorList>
    </citation>
    <scope>NUCLEOTIDE SEQUENCE [LARGE SCALE GENOMIC DNA]</scope>
    <source>
        <strain evidence="1">Bin_63_2</strain>
    </source>
</reference>
<proteinExistence type="predicted"/>
<dbReference type="Proteomes" id="UP000321026">
    <property type="component" value="Unassembled WGS sequence"/>
</dbReference>
<accession>A0A5C7J607</accession>
<dbReference type="EMBL" id="SSDS01000060">
    <property type="protein sequence ID" value="TXG76920.1"/>
    <property type="molecule type" value="Genomic_DNA"/>
</dbReference>
<gene>
    <name evidence="1" type="ORF">E6Q11_03875</name>
</gene>